<sequence>MQNEKKFIITFFAFFFLLLCLGGVNKYFFYREAGKTPLTADASGTTAKTKDVPFWTQGAETEKKLFKGLNLDGIGDSDDEVYISIYQFGDYEEDRITVMRIHLGTGETMAKIFPVYGHYEFRTGKLFSENKNAIILETRVPASNYGAAQIFVIDVIAGGTDSDHPSASAVVRLDTTINTVDEPFTLVSGDRTLAFNLITFGTETVHVRNRPLQGLKIYLADPEGEWHKRYAVLYWEDSEWSIIGGK</sequence>
<keyword evidence="2" id="KW-1185">Reference proteome</keyword>
<comment type="caution">
    <text evidence="1">The sequence shown here is derived from an EMBL/GenBank/DDBJ whole genome shotgun (WGS) entry which is preliminary data.</text>
</comment>
<dbReference type="HOGENOM" id="CLU_1127728_0_0_9"/>
<organism evidence="1 2">
    <name type="scientific">Eubacterium plexicaudatum ASF492</name>
    <dbReference type="NCBI Taxonomy" id="1235802"/>
    <lineage>
        <taxon>Bacteria</taxon>
        <taxon>Bacillati</taxon>
        <taxon>Bacillota</taxon>
        <taxon>Clostridia</taxon>
        <taxon>Eubacteriales</taxon>
        <taxon>Eubacteriaceae</taxon>
        <taxon>Eubacterium</taxon>
    </lineage>
</organism>
<dbReference type="OrthoDB" id="2088228at2"/>
<accession>N2BGK6</accession>
<evidence type="ECO:0000313" key="1">
    <source>
        <dbReference type="EMBL" id="EMZ39331.1"/>
    </source>
</evidence>
<name>N2BGK6_9FIRM</name>
<gene>
    <name evidence="1" type="ORF">C823_00120</name>
</gene>
<evidence type="ECO:0000313" key="2">
    <source>
        <dbReference type="Proteomes" id="UP000012589"/>
    </source>
</evidence>
<protein>
    <submittedName>
        <fullName evidence="1">Uncharacterized protein</fullName>
    </submittedName>
</protein>
<dbReference type="AlphaFoldDB" id="N2BGK6"/>
<dbReference type="PATRIC" id="fig|1235802.3.peg.128"/>
<dbReference type="Proteomes" id="UP000012589">
    <property type="component" value="Unassembled WGS sequence"/>
</dbReference>
<proteinExistence type="predicted"/>
<reference evidence="1 2" key="1">
    <citation type="journal article" date="2014" name="Genome Announc.">
        <title>Draft genome sequences of the altered schaedler flora, a defined bacterial community from gnotobiotic mice.</title>
        <authorList>
            <person name="Wannemuehler M.J."/>
            <person name="Overstreet A.M."/>
            <person name="Ward D.V."/>
            <person name="Phillips G.J."/>
        </authorList>
    </citation>
    <scope>NUCLEOTIDE SEQUENCE [LARGE SCALE GENOMIC DNA]</scope>
    <source>
        <strain evidence="1 2">ASF492</strain>
    </source>
</reference>
<dbReference type="EMBL" id="AQFT01000004">
    <property type="protein sequence ID" value="EMZ39331.1"/>
    <property type="molecule type" value="Genomic_DNA"/>
</dbReference>